<dbReference type="Proteomes" id="UP000183639">
    <property type="component" value="Unassembled WGS sequence"/>
</dbReference>
<dbReference type="PANTHER" id="PTHR43095:SF5">
    <property type="entry name" value="XYLULOSE KINASE"/>
    <property type="match status" value="1"/>
</dbReference>
<dbReference type="Pfam" id="PF00370">
    <property type="entry name" value="FGGY_N"/>
    <property type="match status" value="1"/>
</dbReference>
<dbReference type="InterPro" id="IPR043129">
    <property type="entry name" value="ATPase_NBD"/>
</dbReference>
<dbReference type="InterPro" id="IPR018484">
    <property type="entry name" value="FGGY_N"/>
</dbReference>
<dbReference type="PANTHER" id="PTHR43095">
    <property type="entry name" value="SUGAR KINASE"/>
    <property type="match status" value="1"/>
</dbReference>
<dbReference type="EMBL" id="FOQK01000008">
    <property type="protein sequence ID" value="SFH92664.1"/>
    <property type="molecule type" value="Genomic_DNA"/>
</dbReference>
<organism evidence="6 7">
    <name type="scientific">Selenomonas ruminantium</name>
    <dbReference type="NCBI Taxonomy" id="971"/>
    <lineage>
        <taxon>Bacteria</taxon>
        <taxon>Bacillati</taxon>
        <taxon>Bacillota</taxon>
        <taxon>Negativicutes</taxon>
        <taxon>Selenomonadales</taxon>
        <taxon>Selenomonadaceae</taxon>
        <taxon>Selenomonas</taxon>
    </lineage>
</organism>
<comment type="similarity">
    <text evidence="1">Belongs to the FGGY kinase family.</text>
</comment>
<evidence type="ECO:0000259" key="5">
    <source>
        <dbReference type="Pfam" id="PF02782"/>
    </source>
</evidence>
<evidence type="ECO:0000256" key="1">
    <source>
        <dbReference type="ARBA" id="ARBA00009156"/>
    </source>
</evidence>
<evidence type="ECO:0000313" key="7">
    <source>
        <dbReference type="Proteomes" id="UP000183639"/>
    </source>
</evidence>
<evidence type="ECO:0000256" key="2">
    <source>
        <dbReference type="ARBA" id="ARBA00022679"/>
    </source>
</evidence>
<evidence type="ECO:0000259" key="4">
    <source>
        <dbReference type="Pfam" id="PF00370"/>
    </source>
</evidence>
<dbReference type="GO" id="GO:0016301">
    <property type="term" value="F:kinase activity"/>
    <property type="evidence" value="ECO:0007669"/>
    <property type="project" value="UniProtKB-KW"/>
</dbReference>
<dbReference type="CDD" id="cd07809">
    <property type="entry name" value="ASKHA_NBD_FGGY_BaXK-like"/>
    <property type="match status" value="1"/>
</dbReference>
<dbReference type="OrthoDB" id="9760563at2"/>
<reference evidence="6 7" key="1">
    <citation type="submission" date="2016-10" db="EMBL/GenBank/DDBJ databases">
        <authorList>
            <person name="de Groot N.N."/>
        </authorList>
    </citation>
    <scope>NUCLEOTIDE SEQUENCE [LARGE SCALE GENOMIC DNA]</scope>
    <source>
        <strain evidence="6 7">Z108</strain>
    </source>
</reference>
<name>A0A1I3E0Z3_SELRU</name>
<evidence type="ECO:0000256" key="3">
    <source>
        <dbReference type="ARBA" id="ARBA00022777"/>
    </source>
</evidence>
<dbReference type="InterPro" id="IPR050406">
    <property type="entry name" value="FGGY_Carb_Kinase"/>
</dbReference>
<sequence>MNEEEIRASIEAGDTALGLELGSTNIKAVLVTKDFRTVASGSHGWENTLKDGIWTYSLDEVWEGIQRCYQNLAAEVQTRYGIELRKIGAIGVSAMMHGYLAFDREGAQLAEFRTWRNNITAAAADELTKAFDFNIPQRWSIAHLYQAIMNGEESVRDIGFLTTLAGYVHWELTGEKVLGIDDASGMFPIDPATGTYDEARLAIFDKLELVEKQPWKLKDILPVVKVAGEQAGRLTDYGAKMLDVSWKLEPGSLMAPPEGDAGTGMVSTNAVRKCTGNISVGTSAFSMNVLEQPLKAVHQDIDIVMTPDGAPVAMVHTNNCTSDLNAWMGIFADVAKAVGATVTTGELYGRLLGTVKAARKDAGGLVNYSCLSGENITRIESGRPLFVRTPHSAMNLGNFLLAQLYGAFAPLRIGMDILTGEEQVESAGMIAQGGLFKTPEIAQQALADFLGMPITIMETADAGGPWGMALLAVYAAEPEDSRKPLADFLDQEVFRGVKSTTCTPTAAGREGADRFIKAYRSGLPAEIAAAAIADVDE</sequence>
<dbReference type="Gene3D" id="3.30.420.40">
    <property type="match status" value="2"/>
</dbReference>
<accession>A0A1I3E0Z3</accession>
<feature type="domain" description="Carbohydrate kinase FGGY N-terminal" evidence="4">
    <location>
        <begin position="16"/>
        <end position="242"/>
    </location>
</feature>
<dbReference type="InterPro" id="IPR018485">
    <property type="entry name" value="FGGY_C"/>
</dbReference>
<dbReference type="AlphaFoldDB" id="A0A1I3E0Z3"/>
<dbReference type="GO" id="GO:0005975">
    <property type="term" value="P:carbohydrate metabolic process"/>
    <property type="evidence" value="ECO:0007669"/>
    <property type="project" value="InterPro"/>
</dbReference>
<dbReference type="SUPFAM" id="SSF53067">
    <property type="entry name" value="Actin-like ATPase domain"/>
    <property type="match status" value="2"/>
</dbReference>
<gene>
    <name evidence="6" type="ORF">SAMN04487861_108102</name>
</gene>
<feature type="domain" description="Carbohydrate kinase FGGY C-terminal" evidence="5">
    <location>
        <begin position="277"/>
        <end position="476"/>
    </location>
</feature>
<evidence type="ECO:0000313" key="6">
    <source>
        <dbReference type="EMBL" id="SFH92664.1"/>
    </source>
</evidence>
<keyword evidence="2" id="KW-0808">Transferase</keyword>
<dbReference type="Pfam" id="PF02782">
    <property type="entry name" value="FGGY_C"/>
    <property type="match status" value="1"/>
</dbReference>
<dbReference type="RefSeq" id="WP_075442877.1">
    <property type="nucleotide sequence ID" value="NZ_FOQK01000008.1"/>
</dbReference>
<keyword evidence="3 6" id="KW-0418">Kinase</keyword>
<protein>
    <submittedName>
        <fullName evidence="6">Sugar (Pentulose or hexulose) kinase</fullName>
    </submittedName>
</protein>
<proteinExistence type="inferred from homology"/>